<organism evidence="1 2">
    <name type="scientific">Calothrix parasitica NIES-267</name>
    <dbReference type="NCBI Taxonomy" id="1973488"/>
    <lineage>
        <taxon>Bacteria</taxon>
        <taxon>Bacillati</taxon>
        <taxon>Cyanobacteriota</taxon>
        <taxon>Cyanophyceae</taxon>
        <taxon>Nostocales</taxon>
        <taxon>Calotrichaceae</taxon>
        <taxon>Calothrix</taxon>
    </lineage>
</organism>
<dbReference type="EMBL" id="AP018227">
    <property type="protein sequence ID" value="BAY85072.1"/>
    <property type="molecule type" value="Genomic_DNA"/>
</dbReference>
<dbReference type="AlphaFoldDB" id="A0A1Z4LUZ3"/>
<name>A0A1Z4LUZ3_9CYAN</name>
<evidence type="ECO:0000313" key="1">
    <source>
        <dbReference type="EMBL" id="BAY85072.1"/>
    </source>
</evidence>
<accession>A0A1Z4LUZ3</accession>
<keyword evidence="2" id="KW-1185">Reference proteome</keyword>
<protein>
    <submittedName>
        <fullName evidence="1">Uncharacterized protein</fullName>
    </submittedName>
</protein>
<evidence type="ECO:0000313" key="2">
    <source>
        <dbReference type="Proteomes" id="UP000218418"/>
    </source>
</evidence>
<dbReference type="Proteomes" id="UP000218418">
    <property type="component" value="Chromosome"/>
</dbReference>
<dbReference type="OrthoDB" id="488492at2"/>
<proteinExistence type="predicted"/>
<reference evidence="1 2" key="1">
    <citation type="submission" date="2017-06" db="EMBL/GenBank/DDBJ databases">
        <title>Genome sequencing of cyanobaciteial culture collection at National Institute for Environmental Studies (NIES).</title>
        <authorList>
            <person name="Hirose Y."/>
            <person name="Shimura Y."/>
            <person name="Fujisawa T."/>
            <person name="Nakamura Y."/>
            <person name="Kawachi M."/>
        </authorList>
    </citation>
    <scope>NUCLEOTIDE SEQUENCE [LARGE SCALE GENOMIC DNA]</scope>
    <source>
        <strain evidence="1 2">NIES-267</strain>
    </source>
</reference>
<sequence>MSTSAQEVYIQVVRNLPPQERLRLANLILNELVEQDSSSVVNQSDCWTDQDIVDINNFSLQYAATLFLEDEEAVE</sequence>
<gene>
    <name evidence="1" type="ORF">NIES267_45700</name>
</gene>